<accession>F4RCA7</accession>
<protein>
    <submittedName>
        <fullName evidence="1">Uncharacterized protein</fullName>
    </submittedName>
</protein>
<sequence>MTASCDFLLCFSLDQVPPPRPAMLVIFSTPAGICVYRVRHGRSVNLINVPPSRLASSQVHFASRTITEFEVELGEGGGLCALNSAQRLKVGFASCFACGANAQLCRAHPWLG</sequence>
<dbReference type="VEuPathDB" id="FungiDB:MELLADRAFT_103977"/>
<evidence type="ECO:0000313" key="1">
    <source>
        <dbReference type="EMBL" id="EGG09867.1"/>
    </source>
</evidence>
<dbReference type="Proteomes" id="UP000001072">
    <property type="component" value="Unassembled WGS sequence"/>
</dbReference>
<organism evidence="2">
    <name type="scientific">Melampsora larici-populina (strain 98AG31 / pathotype 3-4-7)</name>
    <name type="common">Poplar leaf rust fungus</name>
    <dbReference type="NCBI Taxonomy" id="747676"/>
    <lineage>
        <taxon>Eukaryota</taxon>
        <taxon>Fungi</taxon>
        <taxon>Dikarya</taxon>
        <taxon>Basidiomycota</taxon>
        <taxon>Pucciniomycotina</taxon>
        <taxon>Pucciniomycetes</taxon>
        <taxon>Pucciniales</taxon>
        <taxon>Melampsoraceae</taxon>
        <taxon>Melampsora</taxon>
    </lineage>
</organism>
<keyword evidence="2" id="KW-1185">Reference proteome</keyword>
<evidence type="ECO:0000313" key="2">
    <source>
        <dbReference type="Proteomes" id="UP000001072"/>
    </source>
</evidence>
<gene>
    <name evidence="1" type="ORF">MELLADRAFT_103977</name>
</gene>
<dbReference type="InParanoid" id="F4RCA7"/>
<dbReference type="EMBL" id="GL883096">
    <property type="protein sequence ID" value="EGG09867.1"/>
    <property type="molecule type" value="Genomic_DNA"/>
</dbReference>
<dbReference type="GeneID" id="18922127"/>
<dbReference type="HOGENOM" id="CLU_2146407_0_0_1"/>
<dbReference type="RefSeq" id="XP_007406921.1">
    <property type="nucleotide sequence ID" value="XM_007406859.1"/>
</dbReference>
<dbReference type="KEGG" id="mlr:MELLADRAFT_103977"/>
<dbReference type="AlphaFoldDB" id="F4RCA7"/>
<proteinExistence type="predicted"/>
<reference evidence="2" key="1">
    <citation type="journal article" date="2011" name="Proc. Natl. Acad. Sci. U.S.A.">
        <title>Obligate biotrophy features unraveled by the genomic analysis of rust fungi.</title>
        <authorList>
            <person name="Duplessis S."/>
            <person name="Cuomo C.A."/>
            <person name="Lin Y.-C."/>
            <person name="Aerts A."/>
            <person name="Tisserant E."/>
            <person name="Veneault-Fourrey C."/>
            <person name="Joly D.L."/>
            <person name="Hacquard S."/>
            <person name="Amselem J."/>
            <person name="Cantarel B.L."/>
            <person name="Chiu R."/>
            <person name="Coutinho P.M."/>
            <person name="Feau N."/>
            <person name="Field M."/>
            <person name="Frey P."/>
            <person name="Gelhaye E."/>
            <person name="Goldberg J."/>
            <person name="Grabherr M.G."/>
            <person name="Kodira C.D."/>
            <person name="Kohler A."/>
            <person name="Kuees U."/>
            <person name="Lindquist E.A."/>
            <person name="Lucas S.M."/>
            <person name="Mago R."/>
            <person name="Mauceli E."/>
            <person name="Morin E."/>
            <person name="Murat C."/>
            <person name="Pangilinan J.L."/>
            <person name="Park R."/>
            <person name="Pearson M."/>
            <person name="Quesneville H."/>
            <person name="Rouhier N."/>
            <person name="Sakthikumar S."/>
            <person name="Salamov A.A."/>
            <person name="Schmutz J."/>
            <person name="Selles B."/>
            <person name="Shapiro H."/>
            <person name="Tanguay P."/>
            <person name="Tuskan G.A."/>
            <person name="Henrissat B."/>
            <person name="Van de Peer Y."/>
            <person name="Rouze P."/>
            <person name="Ellis J.G."/>
            <person name="Dodds P.N."/>
            <person name="Schein J.E."/>
            <person name="Zhong S."/>
            <person name="Hamelin R.C."/>
            <person name="Grigoriev I.V."/>
            <person name="Szabo L.J."/>
            <person name="Martin F."/>
        </authorList>
    </citation>
    <scope>NUCLEOTIDE SEQUENCE [LARGE SCALE GENOMIC DNA]</scope>
    <source>
        <strain evidence="2">98AG31 / pathotype 3-4-7</strain>
    </source>
</reference>
<name>F4RCA7_MELLP</name>